<evidence type="ECO:0000313" key="11">
    <source>
        <dbReference type="Proteomes" id="UP001217918"/>
    </source>
</evidence>
<feature type="compositionally biased region" description="Basic residues" evidence="8">
    <location>
        <begin position="255"/>
        <end position="266"/>
    </location>
</feature>
<feature type="domain" description="TFIIE beta" evidence="9">
    <location>
        <begin position="51"/>
        <end position="140"/>
    </location>
</feature>
<dbReference type="GO" id="GO:0001097">
    <property type="term" value="F:TFIIH-class transcription factor complex binding"/>
    <property type="evidence" value="ECO:0007669"/>
    <property type="project" value="TreeGrafter"/>
</dbReference>
<organism evidence="10 11">
    <name type="scientific">Phyllachora maydis</name>
    <dbReference type="NCBI Taxonomy" id="1825666"/>
    <lineage>
        <taxon>Eukaryota</taxon>
        <taxon>Fungi</taxon>
        <taxon>Dikarya</taxon>
        <taxon>Ascomycota</taxon>
        <taxon>Pezizomycotina</taxon>
        <taxon>Sordariomycetes</taxon>
        <taxon>Sordariomycetidae</taxon>
        <taxon>Phyllachorales</taxon>
        <taxon>Phyllachoraceae</taxon>
        <taxon>Phyllachora</taxon>
    </lineage>
</organism>
<dbReference type="PANTHER" id="PTHR12716">
    <property type="entry name" value="TRANSCRIPTION INITIATION FACTOR IIE, BETA SUBUNIT"/>
    <property type="match status" value="1"/>
</dbReference>
<keyword evidence="11" id="KW-1185">Reference proteome</keyword>
<evidence type="ECO:0000256" key="8">
    <source>
        <dbReference type="SAM" id="MobiDB-lite"/>
    </source>
</evidence>
<dbReference type="InterPro" id="IPR003166">
    <property type="entry name" value="TFIIE_bsu_DNA-bd"/>
</dbReference>
<dbReference type="EMBL" id="JAQQPM010000009">
    <property type="protein sequence ID" value="KAK2075117.1"/>
    <property type="molecule type" value="Genomic_DNA"/>
</dbReference>
<dbReference type="AlphaFoldDB" id="A0AAD9IEI9"/>
<evidence type="ECO:0000313" key="10">
    <source>
        <dbReference type="EMBL" id="KAK2075117.1"/>
    </source>
</evidence>
<dbReference type="GO" id="GO:0003677">
    <property type="term" value="F:DNA binding"/>
    <property type="evidence" value="ECO:0007669"/>
    <property type="project" value="UniProtKB-UniRule"/>
</dbReference>
<dbReference type="PROSITE" id="PS51351">
    <property type="entry name" value="TFIIE_BETA_C"/>
    <property type="match status" value="1"/>
</dbReference>
<dbReference type="PIRSF" id="PIRSF016398">
    <property type="entry name" value="TFIIE-beta"/>
    <property type="match status" value="1"/>
</dbReference>
<accession>A0AAD9IEI9</accession>
<proteinExistence type="inferred from homology"/>
<comment type="subcellular location">
    <subcellularLocation>
        <location evidence="1 7">Nucleus</location>
    </subcellularLocation>
</comment>
<dbReference type="InterPro" id="IPR040501">
    <property type="entry name" value="TFA2_Winged_2"/>
</dbReference>
<sequence length="285" mass="31761">MSQQSLFSNAKRALAPPSPSPSIGSTTSAAAGGTTPRKDRGGGGNTPRIVYSQPESVTKGESMMTQLSYAIKWLRDKDEAQTLDAIARYLSLAAHNSELLAAFANQMRTSSSVEWIPDPDLTEQTWQTGMYRHRAAIPGVRSKQSLLAYLQKRTDAAGVSVKDLKDGWPDCDKALKELEAEHRLLVVRQKKDGAPRVVWPDDPSLFHPVDPEFRTLWHRVELPAADNIVQRLAAVGQKPASEDPRAKLLNQPKVDKKKKRQVRRSTKLTNSHMGDKFKDFSHMKR</sequence>
<evidence type="ECO:0000256" key="2">
    <source>
        <dbReference type="ARBA" id="ARBA00023015"/>
    </source>
</evidence>
<dbReference type="Pfam" id="PF22254">
    <property type="entry name" value="TFA2_E-tether"/>
    <property type="match status" value="1"/>
</dbReference>
<feature type="region of interest" description="Disordered" evidence="8">
    <location>
        <begin position="236"/>
        <end position="285"/>
    </location>
</feature>
<comment type="function">
    <text evidence="6 7">Recruits TFIIH to the initiation complex and stimulates the RNA polymerase II C-terminal domain kinase and DNA-dependent ATPase activities of TFIIH. Both TFIIH and TFIIE are required for promoter clearance by RNA polymerase.</text>
</comment>
<evidence type="ECO:0000256" key="4">
    <source>
        <dbReference type="ARBA" id="ARBA00023163"/>
    </source>
</evidence>
<feature type="compositionally biased region" description="Low complexity" evidence="8">
    <location>
        <begin position="21"/>
        <end position="35"/>
    </location>
</feature>
<dbReference type="GO" id="GO:0006367">
    <property type="term" value="P:transcription initiation at RNA polymerase II promoter"/>
    <property type="evidence" value="ECO:0007669"/>
    <property type="project" value="UniProtKB-UniRule"/>
</dbReference>
<dbReference type="Pfam" id="PF18121">
    <property type="entry name" value="TFA2_Winged_2"/>
    <property type="match status" value="1"/>
</dbReference>
<feature type="region of interest" description="Disordered" evidence="8">
    <location>
        <begin position="1"/>
        <end position="57"/>
    </location>
</feature>
<comment type="similarity">
    <text evidence="7">Belongs to the TFIIE beta subunit family.</text>
</comment>
<name>A0AAD9IEI9_9PEZI</name>
<dbReference type="InterPro" id="IPR016656">
    <property type="entry name" value="TFIIE-bsu"/>
</dbReference>
<comment type="subunit">
    <text evidence="7">Tetramer of two alpha and two beta chains.</text>
</comment>
<keyword evidence="2 7" id="KW-0805">Transcription regulation</keyword>
<evidence type="ECO:0000256" key="6">
    <source>
        <dbReference type="ARBA" id="ARBA00025581"/>
    </source>
</evidence>
<dbReference type="Proteomes" id="UP001217918">
    <property type="component" value="Unassembled WGS sequence"/>
</dbReference>
<evidence type="ECO:0000256" key="1">
    <source>
        <dbReference type="ARBA" id="ARBA00004123"/>
    </source>
</evidence>
<keyword evidence="4 7" id="KW-0804">Transcription</keyword>
<dbReference type="InterPro" id="IPR054600">
    <property type="entry name" value="TFA2_E-tether"/>
</dbReference>
<evidence type="ECO:0000256" key="5">
    <source>
        <dbReference type="ARBA" id="ARBA00023242"/>
    </source>
</evidence>
<gene>
    <name evidence="10" type="ORF">P8C59_009269</name>
</gene>
<reference evidence="10" key="1">
    <citation type="journal article" date="2023" name="Mol. Plant Microbe Interact.">
        <title>Elucidating the Obligate Nature and Biological Capacity of an Invasive Fungal Corn Pathogen.</title>
        <authorList>
            <person name="MacCready J.S."/>
            <person name="Roggenkamp E.M."/>
            <person name="Gdanetz K."/>
            <person name="Chilvers M.I."/>
        </authorList>
    </citation>
    <scope>NUCLEOTIDE SEQUENCE</scope>
    <source>
        <strain evidence="10">PM02</strain>
    </source>
</reference>
<dbReference type="PANTHER" id="PTHR12716:SF8">
    <property type="entry name" value="TRANSCRIPTION INITIATION FACTOR IIE SUBUNIT BETA"/>
    <property type="match status" value="1"/>
</dbReference>
<evidence type="ECO:0000256" key="7">
    <source>
        <dbReference type="PIRNR" id="PIRNR016398"/>
    </source>
</evidence>
<evidence type="ECO:0000256" key="3">
    <source>
        <dbReference type="ARBA" id="ARBA00023125"/>
    </source>
</evidence>
<dbReference type="GO" id="GO:0005673">
    <property type="term" value="C:transcription factor TFIIE complex"/>
    <property type="evidence" value="ECO:0007669"/>
    <property type="project" value="UniProtKB-UniRule"/>
</dbReference>
<keyword evidence="5 7" id="KW-0539">Nucleus</keyword>
<feature type="compositionally biased region" description="Basic and acidic residues" evidence="8">
    <location>
        <begin position="273"/>
        <end position="285"/>
    </location>
</feature>
<keyword evidence="3 7" id="KW-0238">DNA-binding</keyword>
<protein>
    <recommendedName>
        <fullName evidence="7">Transcription initiation factor IIE subunit beta</fullName>
    </recommendedName>
</protein>
<evidence type="ECO:0000259" key="9">
    <source>
        <dbReference type="PROSITE" id="PS51351"/>
    </source>
</evidence>
<comment type="caution">
    <text evidence="10">The sequence shown here is derived from an EMBL/GenBank/DDBJ whole genome shotgun (WGS) entry which is preliminary data.</text>
</comment>